<dbReference type="RefSeq" id="WP_015952144.1">
    <property type="nucleotide sequence ID" value="NC_011757.1"/>
</dbReference>
<accession>B7L191</accession>
<dbReference type="EMBL" id="CP001298">
    <property type="protein sequence ID" value="ACK85013.1"/>
    <property type="molecule type" value="Genomic_DNA"/>
</dbReference>
<dbReference type="HOGENOM" id="CLU_128731_0_0_5"/>
<evidence type="ECO:0000313" key="3">
    <source>
        <dbReference type="EMBL" id="ACK85013.1"/>
    </source>
</evidence>
<feature type="transmembrane region" description="Helical" evidence="1">
    <location>
        <begin position="146"/>
        <end position="169"/>
    </location>
</feature>
<evidence type="ECO:0000313" key="4">
    <source>
        <dbReference type="Proteomes" id="UP000002385"/>
    </source>
</evidence>
<dbReference type="Proteomes" id="UP000002385">
    <property type="component" value="Chromosome"/>
</dbReference>
<keyword evidence="1" id="KW-1133">Transmembrane helix</keyword>
<evidence type="ECO:0000256" key="1">
    <source>
        <dbReference type="SAM" id="Phobius"/>
    </source>
</evidence>
<dbReference type="AlphaFoldDB" id="B7L191"/>
<proteinExistence type="predicted"/>
<feature type="transmembrane region" description="Helical" evidence="1">
    <location>
        <begin position="56"/>
        <end position="80"/>
    </location>
</feature>
<protein>
    <recommendedName>
        <fullName evidence="2">DUF1468 domain-containing protein</fullName>
    </recommendedName>
</protein>
<dbReference type="Pfam" id="PF07331">
    <property type="entry name" value="TctB"/>
    <property type="match status" value="1"/>
</dbReference>
<reference evidence="3 4" key="2">
    <citation type="journal article" date="2012" name="J. Bacteriol.">
        <title>Complete genome sequences of six strains of the genus Methylobacterium.</title>
        <authorList>
            <person name="Marx C.J."/>
            <person name="Bringel F."/>
            <person name="Chistoserdova L."/>
            <person name="Moulin L."/>
            <person name="Farhan Ul Haque M."/>
            <person name="Fleischman D.E."/>
            <person name="Gruffaz C."/>
            <person name="Jourand P."/>
            <person name="Knief C."/>
            <person name="Lee M.C."/>
            <person name="Muller E.E."/>
            <person name="Nadalig T."/>
            <person name="Peyraud R."/>
            <person name="Roselli S."/>
            <person name="Russ L."/>
            <person name="Goodwin L.A."/>
            <person name="Ivanova N."/>
            <person name="Kyrpides N."/>
            <person name="Lajus A."/>
            <person name="Land M.L."/>
            <person name="Medigue C."/>
            <person name="Mikhailova N."/>
            <person name="Nolan M."/>
            <person name="Woyke T."/>
            <person name="Stolyar S."/>
            <person name="Vorholt J.A."/>
            <person name="Vuilleumier S."/>
        </authorList>
    </citation>
    <scope>NUCLEOTIDE SEQUENCE [LARGE SCALE GENOMIC DNA]</scope>
    <source>
        <strain evidence="4">CM4 / NCIMB 13688</strain>
    </source>
</reference>
<dbReference type="KEGG" id="mch:Mchl_4220"/>
<keyword evidence="1" id="KW-0812">Transmembrane</keyword>
<feature type="domain" description="DUF1468" evidence="2">
    <location>
        <begin position="24"/>
        <end position="170"/>
    </location>
</feature>
<organism evidence="3 4">
    <name type="scientific">Methylorubrum extorquens (strain CM4 / NCIMB 13688)</name>
    <name type="common">Methylobacterium extorquens</name>
    <dbReference type="NCBI Taxonomy" id="440085"/>
    <lineage>
        <taxon>Bacteria</taxon>
        <taxon>Pseudomonadati</taxon>
        <taxon>Pseudomonadota</taxon>
        <taxon>Alphaproteobacteria</taxon>
        <taxon>Hyphomicrobiales</taxon>
        <taxon>Methylobacteriaceae</taxon>
        <taxon>Methylorubrum</taxon>
    </lineage>
</organism>
<sequence>MAGESAGRANGLGARIAPAIPYLLLLAVTIWLWGVAGRIDYQERPGTLGPDFWPRVAIGLMGLLCLVRIATVLTTGGAAARGIGAAIIGGEEEEETGPRRPILLGLGIALTLAYGLVLNTIGFPLATALFLVAFMYLGGSRRHLAVWVSSLVGVALITVLLTKVVYVSLPRGAPPFDRVIDLISGF</sequence>
<reference evidence="4" key="1">
    <citation type="submission" date="2008-12" db="EMBL/GenBank/DDBJ databases">
        <title>Complete sequence of chromosome of Methylobacterium chloromethanicum CM4.</title>
        <authorList>
            <consortium name="US DOE Joint Genome Institute"/>
            <person name="Lucas S."/>
            <person name="Copeland A."/>
            <person name="Lapidus A."/>
            <person name="Glavina del Rio T."/>
            <person name="Dalin E."/>
            <person name="Tice H."/>
            <person name="Bruce D."/>
            <person name="Goodwin L."/>
            <person name="Pitluck S."/>
            <person name="Chertkov O."/>
            <person name="Brettin T."/>
            <person name="Detter J.C."/>
            <person name="Han C."/>
            <person name="Larimer F."/>
            <person name="Land M."/>
            <person name="Hauser L."/>
            <person name="Kyrpides N."/>
            <person name="Mikhailova N."/>
            <person name="Marx C."/>
            <person name="Richardson P."/>
        </authorList>
    </citation>
    <scope>NUCLEOTIDE SEQUENCE [LARGE SCALE GENOMIC DNA]</scope>
    <source>
        <strain evidence="4">CM4 / NCIMB 13688</strain>
    </source>
</reference>
<keyword evidence="1" id="KW-0472">Membrane</keyword>
<evidence type="ECO:0000259" key="2">
    <source>
        <dbReference type="Pfam" id="PF07331"/>
    </source>
</evidence>
<feature type="transmembrane region" description="Helical" evidence="1">
    <location>
        <begin position="123"/>
        <end position="139"/>
    </location>
</feature>
<dbReference type="InterPro" id="IPR009936">
    <property type="entry name" value="DUF1468"/>
</dbReference>
<name>B7L191_METC4</name>
<gene>
    <name evidence="3" type="ordered locus">Mchl_4220</name>
</gene>
<feature type="transmembrane region" description="Helical" evidence="1">
    <location>
        <begin position="12"/>
        <end position="36"/>
    </location>
</feature>